<accession>E0S4T9</accession>
<geneLocation type="plasmid" evidence="1 2">
    <name>pCY186</name>
</geneLocation>
<dbReference type="KEGG" id="bpb:bpr_IV056"/>
<dbReference type="AlphaFoldDB" id="E0S4T9"/>
<dbReference type="HOGENOM" id="CLU_2951529_0_0_9"/>
<dbReference type="EMBL" id="CP001813">
    <property type="protein sequence ID" value="ADL36421.1"/>
    <property type="molecule type" value="Genomic_DNA"/>
</dbReference>
<keyword evidence="2" id="KW-1185">Reference proteome</keyword>
<organism evidence="1 2">
    <name type="scientific">Butyrivibrio proteoclasticus (strain ATCC 51982 / DSM 14932 / B316)</name>
    <name type="common">Clostridium proteoclasticum</name>
    <dbReference type="NCBI Taxonomy" id="515622"/>
    <lineage>
        <taxon>Bacteria</taxon>
        <taxon>Bacillati</taxon>
        <taxon>Bacillota</taxon>
        <taxon>Clostridia</taxon>
        <taxon>Lachnospirales</taxon>
        <taxon>Lachnospiraceae</taxon>
        <taxon>Butyrivibrio</taxon>
    </lineage>
</organism>
<dbReference type="Proteomes" id="UP000001299">
    <property type="component" value="Plasmid pCY186"/>
</dbReference>
<evidence type="ECO:0000313" key="2">
    <source>
        <dbReference type="Proteomes" id="UP000001299"/>
    </source>
</evidence>
<evidence type="ECO:0000313" key="1">
    <source>
        <dbReference type="EMBL" id="ADL36421.1"/>
    </source>
</evidence>
<reference evidence="1 2" key="1">
    <citation type="journal article" date="2010" name="PLoS ONE">
        <title>The glycobiome of the rumen bacterium Butyrivibrio proteoclasticus B316(T) highlights adaptation to a polysaccharide-rich environment.</title>
        <authorList>
            <person name="Kelly W.J."/>
            <person name="Leahy S.C."/>
            <person name="Altermann E."/>
            <person name="Yeoman C.J."/>
            <person name="Dunne J.C."/>
            <person name="Kong Z."/>
            <person name="Pacheco D.M."/>
            <person name="Li D."/>
            <person name="Noel S.J."/>
            <person name="Moon C.D."/>
            <person name="Cookson A.L."/>
            <person name="Attwood G.T."/>
        </authorList>
    </citation>
    <scope>NUCLEOTIDE SEQUENCE [LARGE SCALE GENOMIC DNA]</scope>
    <source>
        <strain evidence="2">ATCC 51982 / DSM 14932 / B316</strain>
        <plasmid evidence="2">Plasmid pCY186</plasmid>
    </source>
</reference>
<sequence>MRIGERKYTHYYFYYPFANIVSSQEMILRRTFRQIVCCLRKSLISNKTWSALVRSGGRP</sequence>
<name>E0S4T9_BUTPB</name>
<keyword evidence="1" id="KW-0614">Plasmid</keyword>
<protein>
    <submittedName>
        <fullName evidence="1">Uncharacterized protein</fullName>
    </submittedName>
</protein>
<gene>
    <name evidence="1" type="ordered locus">bpr_IV056</name>
</gene>
<proteinExistence type="predicted"/>